<dbReference type="OrthoDB" id="25818at2759"/>
<dbReference type="SUPFAM" id="SSF51161">
    <property type="entry name" value="Trimeric LpxA-like enzymes"/>
    <property type="match status" value="1"/>
</dbReference>
<dbReference type="Gene3D" id="2.160.10.10">
    <property type="entry name" value="Hexapeptide repeat proteins"/>
    <property type="match status" value="1"/>
</dbReference>
<keyword evidence="4" id="KW-1185">Reference proteome</keyword>
<accession>A0A383WPF6</accession>
<dbReference type="Pfam" id="PF00132">
    <property type="entry name" value="Hexapep"/>
    <property type="match status" value="1"/>
</dbReference>
<evidence type="ECO:0000313" key="3">
    <source>
        <dbReference type="EMBL" id="SZX78596.1"/>
    </source>
</evidence>
<comment type="similarity">
    <text evidence="1">Belongs to the gamma-class carbonic anhydrase family.</text>
</comment>
<protein>
    <recommendedName>
        <fullName evidence="5">Gamma carbonic anhydrase</fullName>
    </recommendedName>
</protein>
<dbReference type="CDD" id="cd04645">
    <property type="entry name" value="LbH_gamma_CA_like"/>
    <property type="match status" value="1"/>
</dbReference>
<evidence type="ECO:0000256" key="2">
    <source>
        <dbReference type="ARBA" id="ARBA00034694"/>
    </source>
</evidence>
<dbReference type="GO" id="GO:0031966">
    <property type="term" value="C:mitochondrial membrane"/>
    <property type="evidence" value="ECO:0007669"/>
    <property type="project" value="UniProtKB-SubCell"/>
</dbReference>
<name>A0A383WPF6_TETOB</name>
<dbReference type="InterPro" id="IPR011004">
    <property type="entry name" value="Trimer_LpxA-like_sf"/>
</dbReference>
<reference evidence="3 4" key="1">
    <citation type="submission" date="2016-10" db="EMBL/GenBank/DDBJ databases">
        <authorList>
            <person name="Cai Z."/>
        </authorList>
    </citation>
    <scope>NUCLEOTIDE SEQUENCE [LARGE SCALE GENOMIC DNA]</scope>
</reference>
<dbReference type="InterPro" id="IPR050484">
    <property type="entry name" value="Transf_Hexapept/Carb_Anhydrase"/>
</dbReference>
<organism evidence="3 4">
    <name type="scientific">Tetradesmus obliquus</name>
    <name type="common">Green alga</name>
    <name type="synonym">Acutodesmus obliquus</name>
    <dbReference type="NCBI Taxonomy" id="3088"/>
    <lineage>
        <taxon>Eukaryota</taxon>
        <taxon>Viridiplantae</taxon>
        <taxon>Chlorophyta</taxon>
        <taxon>core chlorophytes</taxon>
        <taxon>Chlorophyceae</taxon>
        <taxon>CS clade</taxon>
        <taxon>Sphaeropleales</taxon>
        <taxon>Scenedesmaceae</taxon>
        <taxon>Tetradesmus</taxon>
    </lineage>
</organism>
<comment type="subcellular location">
    <subcellularLocation>
        <location evidence="2">Mitochondrion membrane</location>
        <topology evidence="2">Peripheral membrane protein</topology>
        <orientation evidence="2">Matrix side</orientation>
    </subcellularLocation>
</comment>
<gene>
    <name evidence="3" type="ORF">BQ4739_LOCUS18917</name>
</gene>
<dbReference type="EMBL" id="FNXT01001326">
    <property type="protein sequence ID" value="SZX78596.1"/>
    <property type="molecule type" value="Genomic_DNA"/>
</dbReference>
<dbReference type="AlphaFoldDB" id="A0A383WPF6"/>
<evidence type="ECO:0000313" key="4">
    <source>
        <dbReference type="Proteomes" id="UP000256970"/>
    </source>
</evidence>
<dbReference type="Proteomes" id="UP000256970">
    <property type="component" value="Unassembled WGS sequence"/>
</dbReference>
<dbReference type="STRING" id="3088.A0A383WPF6"/>
<dbReference type="InterPro" id="IPR047324">
    <property type="entry name" value="LbH_gamma_CA-like"/>
</dbReference>
<sequence>MNVLRNRLGFALRESGQALERLGCAWQGINSHAEEITRLQPVVNAGYKLPQVASTSWIAPSAQVSGDVKVGDNCSIWYNCAVRGDNHHVEIGHNTNLQDGVSVGSLSPSSSSTKIGSGVSVGHGAVLQGCTVEDNVLIGMNAVLQDGVRVASGAMVAAGAVLEPGAAVASGELWAGNPARKLRELKQEELDYLQSLPGRYQELAGQHQKILQHLNHRIEKITGVYDH</sequence>
<proteinExistence type="inferred from homology"/>
<dbReference type="InterPro" id="IPR001451">
    <property type="entry name" value="Hexapep"/>
</dbReference>
<dbReference type="PANTHER" id="PTHR13061">
    <property type="entry name" value="DYNACTIN SUBUNIT P25"/>
    <property type="match status" value="1"/>
</dbReference>
<dbReference type="PANTHER" id="PTHR13061:SF50">
    <property type="entry name" value="GAMMA CARBONIC ANHYDRASE 1, MITOCHONDRIAL"/>
    <property type="match status" value="1"/>
</dbReference>
<evidence type="ECO:0000256" key="1">
    <source>
        <dbReference type="ARBA" id="ARBA00023595"/>
    </source>
</evidence>
<evidence type="ECO:0008006" key="5">
    <source>
        <dbReference type="Google" id="ProtNLM"/>
    </source>
</evidence>